<organism evidence="1 2">
    <name type="scientific">Sandaracinus amylolyticus</name>
    <dbReference type="NCBI Taxonomy" id="927083"/>
    <lineage>
        <taxon>Bacteria</taxon>
        <taxon>Pseudomonadati</taxon>
        <taxon>Myxococcota</taxon>
        <taxon>Polyangia</taxon>
        <taxon>Polyangiales</taxon>
        <taxon>Sandaracinaceae</taxon>
        <taxon>Sandaracinus</taxon>
    </lineage>
</organism>
<dbReference type="RefSeq" id="WP_053238429.1">
    <property type="nucleotide sequence ID" value="NZ_CP011125.1"/>
</dbReference>
<gene>
    <name evidence="1" type="ORF">DB32_008726</name>
</gene>
<sequence length="188" mass="20184">MRRAALLALLLAGCAETGVLELQLMLPAKPATDGEPLFAQVQIRRASDHPFDVAWEGADVAAVELGAAPVRSQISVIGRDPALDLHVKVRFCRAPSCDALDDARAPELWFDIERPFHVGRRTAWATCIDAVPSAQPTDATTVERCDVHGCTTGAAATYCDADGAHFCEIESIDEPPRELQCADGVADY</sequence>
<evidence type="ECO:0000313" key="1">
    <source>
        <dbReference type="EMBL" id="AKF11577.1"/>
    </source>
</evidence>
<proteinExistence type="predicted"/>
<keyword evidence="2" id="KW-1185">Reference proteome</keyword>
<dbReference type="EMBL" id="CP011125">
    <property type="protein sequence ID" value="AKF11577.1"/>
    <property type="molecule type" value="Genomic_DNA"/>
</dbReference>
<dbReference type="STRING" id="927083.DB32_008726"/>
<reference evidence="1 2" key="1">
    <citation type="submission" date="2015-03" db="EMBL/GenBank/DDBJ databases">
        <title>Genome assembly of Sandaracinus amylolyticus DSM 53668.</title>
        <authorList>
            <person name="Sharma G."/>
            <person name="Subramanian S."/>
        </authorList>
    </citation>
    <scope>NUCLEOTIDE SEQUENCE [LARGE SCALE GENOMIC DNA]</scope>
    <source>
        <strain evidence="1 2">DSM 53668</strain>
    </source>
</reference>
<dbReference type="Proteomes" id="UP000034883">
    <property type="component" value="Chromosome"/>
</dbReference>
<accession>A0A0F6WAK9</accession>
<dbReference type="AlphaFoldDB" id="A0A0F6WAK9"/>
<protein>
    <submittedName>
        <fullName evidence="1">Uncharacterized protein</fullName>
    </submittedName>
</protein>
<name>A0A0F6WAK9_9BACT</name>
<evidence type="ECO:0000313" key="2">
    <source>
        <dbReference type="Proteomes" id="UP000034883"/>
    </source>
</evidence>
<dbReference type="KEGG" id="samy:DB32_008726"/>